<gene>
    <name evidence="2" type="ORF">HKBW3S33_02333</name>
</gene>
<feature type="domain" description="GerMN" evidence="1">
    <location>
        <begin position="1"/>
        <end position="48"/>
    </location>
</feature>
<dbReference type="AlphaFoldDB" id="A0A6V8P9G5"/>
<dbReference type="Proteomes" id="UP000591948">
    <property type="component" value="Unassembled WGS sequence"/>
</dbReference>
<proteinExistence type="predicted"/>
<accession>A0A6V8P9G5</accession>
<evidence type="ECO:0000313" key="3">
    <source>
        <dbReference type="Proteomes" id="UP000591948"/>
    </source>
</evidence>
<dbReference type="Pfam" id="PF10646">
    <property type="entry name" value="Germane"/>
    <property type="match status" value="1"/>
</dbReference>
<comment type="caution">
    <text evidence="2">The sequence shown here is derived from an EMBL/GenBank/DDBJ whole genome shotgun (WGS) entry which is preliminary data.</text>
</comment>
<keyword evidence="3" id="KW-1185">Reference proteome</keyword>
<reference evidence="2 3" key="1">
    <citation type="journal article" date="2020" name="Front. Microbiol.">
        <title>Single-cell genomics of novel Actinobacteria with the Wood-Ljungdahl pathway discovered in a serpentinizing system.</title>
        <authorList>
            <person name="Merino N."/>
            <person name="Kawai M."/>
            <person name="Boyd E.S."/>
            <person name="Colman D.R."/>
            <person name="McGlynn S.E."/>
            <person name="Nealson K.H."/>
            <person name="Kurokawa K."/>
            <person name="Hongoh Y."/>
        </authorList>
    </citation>
    <scope>NUCLEOTIDE SEQUENCE [LARGE SCALE GENOMIC DNA]</scope>
    <source>
        <strain evidence="2 3">S33</strain>
    </source>
</reference>
<evidence type="ECO:0000259" key="1">
    <source>
        <dbReference type="Pfam" id="PF10646"/>
    </source>
</evidence>
<organism evidence="2 3">
    <name type="scientific">Candidatus Hakubella thermalkaliphila</name>
    <dbReference type="NCBI Taxonomy" id="2754717"/>
    <lineage>
        <taxon>Bacteria</taxon>
        <taxon>Bacillati</taxon>
        <taxon>Actinomycetota</taxon>
        <taxon>Actinomycetota incertae sedis</taxon>
        <taxon>Candidatus Hakubellales</taxon>
        <taxon>Candidatus Hakubellaceae</taxon>
        <taxon>Candidatus Hakubella</taxon>
    </lineage>
</organism>
<feature type="non-terminal residue" evidence="2">
    <location>
        <position position="198"/>
    </location>
</feature>
<dbReference type="EMBL" id="BLRY01000504">
    <property type="protein sequence ID" value="GFP28917.1"/>
    <property type="molecule type" value="Genomic_DNA"/>
</dbReference>
<evidence type="ECO:0000313" key="2">
    <source>
        <dbReference type="EMBL" id="GFP28917.1"/>
    </source>
</evidence>
<sequence>GIVQLNLPASLDELSGSTFLNGILDSLLLTVSQFPTVRQIEFTVNGERRATFGQEGLNIGESFTPTRFGHRPGERLIFLPSRSESRYYLRPESVSGITAQDEALIENLVRYILTQSSQLYSLNLAAVRIENEIVYLDFTDSFHNLLAENMAAAARAALLRDALALTILENAPYANIHITVNGTPPVQPEHFFALGDHS</sequence>
<protein>
    <recommendedName>
        <fullName evidence="1">GerMN domain-containing protein</fullName>
    </recommendedName>
</protein>
<dbReference type="InterPro" id="IPR019606">
    <property type="entry name" value="GerMN"/>
</dbReference>
<feature type="non-terminal residue" evidence="2">
    <location>
        <position position="1"/>
    </location>
</feature>
<name>A0A6V8P9G5_9ACTN</name>